<name>A0ABT2MTV7_9CYAN</name>
<dbReference type="RefSeq" id="WP_368007725.1">
    <property type="nucleotide sequence ID" value="NZ_JAMXFF010000028.1"/>
</dbReference>
<evidence type="ECO:0000313" key="1">
    <source>
        <dbReference type="EMBL" id="MCT7968188.1"/>
    </source>
</evidence>
<proteinExistence type="predicted"/>
<gene>
    <name evidence="1" type="ORF">NG799_17890</name>
</gene>
<sequence length="88" mass="9943">MLGGEKKLVTGEDKWEAIGPQPWPHRQRYHQGWRRKVLAKSSNFNNKANCSTENTPYHNLADCQKLPETLANSLGMRLVNLGKKLGKG</sequence>
<evidence type="ECO:0000313" key="2">
    <source>
        <dbReference type="Proteomes" id="UP001525890"/>
    </source>
</evidence>
<reference evidence="1 2" key="1">
    <citation type="journal article" date="2022" name="Front. Microbiol.">
        <title>High genomic differentiation and limited gene flow indicate recent cryptic speciation within the genus Laspinema (cyanobacteria).</title>
        <authorList>
            <person name="Stanojkovic A."/>
            <person name="Skoupy S."/>
            <person name="Skaloud P."/>
            <person name="Dvorak P."/>
        </authorList>
    </citation>
    <scope>NUCLEOTIDE SEQUENCE [LARGE SCALE GENOMIC DNA]</scope>
    <source>
        <strain evidence="1 2">D2a</strain>
    </source>
</reference>
<protein>
    <submittedName>
        <fullName evidence="1">Uncharacterized protein</fullName>
    </submittedName>
</protein>
<accession>A0ABT2MTV7</accession>
<dbReference type="EMBL" id="JAMXFF010000028">
    <property type="protein sequence ID" value="MCT7968188.1"/>
    <property type="molecule type" value="Genomic_DNA"/>
</dbReference>
<comment type="caution">
    <text evidence="1">The sequence shown here is derived from an EMBL/GenBank/DDBJ whole genome shotgun (WGS) entry which is preliminary data.</text>
</comment>
<organism evidence="1 2">
    <name type="scientific">Laspinema palackyanum D2a</name>
    <dbReference type="NCBI Taxonomy" id="2953684"/>
    <lineage>
        <taxon>Bacteria</taxon>
        <taxon>Bacillati</taxon>
        <taxon>Cyanobacteriota</taxon>
        <taxon>Cyanophyceae</taxon>
        <taxon>Oscillatoriophycideae</taxon>
        <taxon>Oscillatoriales</taxon>
        <taxon>Laspinemataceae</taxon>
        <taxon>Laspinema</taxon>
        <taxon>Laspinema palackyanum</taxon>
    </lineage>
</organism>
<keyword evidence="2" id="KW-1185">Reference proteome</keyword>
<dbReference type="Proteomes" id="UP001525890">
    <property type="component" value="Unassembled WGS sequence"/>
</dbReference>